<dbReference type="InterPro" id="IPR015424">
    <property type="entry name" value="PyrdxlP-dep_Trfase"/>
</dbReference>
<evidence type="ECO:0000313" key="10">
    <source>
        <dbReference type="Proteomes" id="UP001153069"/>
    </source>
</evidence>
<dbReference type="Gene3D" id="3.40.640.10">
    <property type="entry name" value="Type I PLP-dependent aspartate aminotransferase-like (Major domain)"/>
    <property type="match status" value="1"/>
</dbReference>
<evidence type="ECO:0000256" key="1">
    <source>
        <dbReference type="ARBA" id="ARBA00001933"/>
    </source>
</evidence>
<dbReference type="PIRSF" id="PIRSF000517">
    <property type="entry name" value="Tyr_transaminase"/>
    <property type="match status" value="1"/>
</dbReference>
<feature type="domain" description="Aminotransferase class I/classII large" evidence="8">
    <location>
        <begin position="69"/>
        <end position="438"/>
    </location>
</feature>
<evidence type="ECO:0000259" key="8">
    <source>
        <dbReference type="Pfam" id="PF00155"/>
    </source>
</evidence>
<dbReference type="InterPro" id="IPR004839">
    <property type="entry name" value="Aminotransferase_I/II_large"/>
</dbReference>
<comment type="similarity">
    <text evidence="2 6">Belongs to the class-I pyridoxal-phosphate-dependent aminotransferase family.</text>
</comment>
<evidence type="ECO:0000256" key="2">
    <source>
        <dbReference type="ARBA" id="ARBA00007441"/>
    </source>
</evidence>
<reference evidence="9" key="1">
    <citation type="submission" date="2020-06" db="EMBL/GenBank/DDBJ databases">
        <authorList>
            <consortium name="Plant Systems Biology data submission"/>
        </authorList>
    </citation>
    <scope>NUCLEOTIDE SEQUENCE</scope>
    <source>
        <strain evidence="9">D6</strain>
    </source>
</reference>
<dbReference type="GO" id="GO:0006572">
    <property type="term" value="P:L-tyrosine catabolic process"/>
    <property type="evidence" value="ECO:0007669"/>
    <property type="project" value="TreeGrafter"/>
</dbReference>
<dbReference type="PROSITE" id="PS00105">
    <property type="entry name" value="AA_TRANSFER_CLASS_1"/>
    <property type="match status" value="1"/>
</dbReference>
<keyword evidence="10" id="KW-1185">Reference proteome</keyword>
<sequence>MTSSPVSVVPVEAPKEEPLELSLLAEVEKNQPWICPASAKSIRTVNPIRAIVDPIVANMKTGEERGDGKDLISLALGDPTVAGNLPPCPVALTAVETALQSQGHAAGYVNACGVPAAREAIARFHNAKSADAVVIANGCSGALELALTALLDPGTVLLVPSPGFPLYQVIAESHGASVVHYRLLPDQNWECDLRHMEELLGLYGPHRVRGILVNNPCNPTGAVFSRAHLEQLVAFAERHRLPIVADEVYGDLTFQEHPFHPMACVASGKVPVITASGLAKQFLVPGWRVGWIVFHDNVQGSLREVEAGAKRLAQVVLGASHLVQMVVPKILDSNNQELRQWKADLKLTLEEQAKFLSLKLKDCPGLEVKEPQGAMYFILRIHVSKFGPAIQSDLDFSSLLLQEENVFVLPGIAFGVPGFFRVVFCGPATVLEQATKRIQCFCERHFQAS</sequence>
<evidence type="ECO:0000256" key="6">
    <source>
        <dbReference type="PIRNR" id="PIRNR000517"/>
    </source>
</evidence>
<keyword evidence="4" id="KW-0808">Transferase</keyword>
<organism evidence="9 10">
    <name type="scientific">Seminavis robusta</name>
    <dbReference type="NCBI Taxonomy" id="568900"/>
    <lineage>
        <taxon>Eukaryota</taxon>
        <taxon>Sar</taxon>
        <taxon>Stramenopiles</taxon>
        <taxon>Ochrophyta</taxon>
        <taxon>Bacillariophyta</taxon>
        <taxon>Bacillariophyceae</taxon>
        <taxon>Bacillariophycidae</taxon>
        <taxon>Naviculales</taxon>
        <taxon>Naviculaceae</taxon>
        <taxon>Seminavis</taxon>
    </lineage>
</organism>
<dbReference type="Proteomes" id="UP001153069">
    <property type="component" value="Unassembled WGS sequence"/>
</dbReference>
<accession>A0A9N8DUF4</accession>
<dbReference type="GO" id="GO:0030170">
    <property type="term" value="F:pyridoxal phosphate binding"/>
    <property type="evidence" value="ECO:0007669"/>
    <property type="project" value="InterPro"/>
</dbReference>
<dbReference type="NCBIfam" id="TIGR01265">
    <property type="entry name" value="tyr_nico_aTase"/>
    <property type="match status" value="1"/>
</dbReference>
<dbReference type="InterPro" id="IPR004838">
    <property type="entry name" value="NHTrfase_class1_PyrdxlP-BS"/>
</dbReference>
<dbReference type="PRINTS" id="PR00753">
    <property type="entry name" value="ACCSYNTHASE"/>
</dbReference>
<dbReference type="InterPro" id="IPR005958">
    <property type="entry name" value="TyrNic_aminoTrfase"/>
</dbReference>
<evidence type="ECO:0000256" key="5">
    <source>
        <dbReference type="ARBA" id="ARBA00022898"/>
    </source>
</evidence>
<dbReference type="PANTHER" id="PTHR45744:SF2">
    <property type="entry name" value="TYROSINE AMINOTRANSFERASE"/>
    <property type="match status" value="1"/>
</dbReference>
<dbReference type="Pfam" id="PF00155">
    <property type="entry name" value="Aminotran_1_2"/>
    <property type="match status" value="1"/>
</dbReference>
<dbReference type="GO" id="GO:0004838">
    <property type="term" value="F:L-tyrosine-2-oxoglutarate transaminase activity"/>
    <property type="evidence" value="ECO:0007669"/>
    <property type="project" value="TreeGrafter"/>
</dbReference>
<proteinExistence type="inferred from homology"/>
<name>A0A9N8DUF4_9STRA</name>
<comment type="cofactor">
    <cofactor evidence="1 6 7">
        <name>pyridoxal 5'-phosphate</name>
        <dbReference type="ChEBI" id="CHEBI:597326"/>
    </cofactor>
</comment>
<dbReference type="Gene3D" id="3.90.1150.10">
    <property type="entry name" value="Aspartate Aminotransferase, domain 1"/>
    <property type="match status" value="1"/>
</dbReference>
<comment type="caution">
    <text evidence="9">The sequence shown here is derived from an EMBL/GenBank/DDBJ whole genome shotgun (WGS) entry which is preliminary data.</text>
</comment>
<feature type="modified residue" description="N6-(pyridoxal phosphate)lysine" evidence="7">
    <location>
        <position position="280"/>
    </location>
</feature>
<evidence type="ECO:0000256" key="3">
    <source>
        <dbReference type="ARBA" id="ARBA00022576"/>
    </source>
</evidence>
<dbReference type="PANTHER" id="PTHR45744">
    <property type="entry name" value="TYROSINE AMINOTRANSFERASE"/>
    <property type="match status" value="1"/>
</dbReference>
<keyword evidence="5 6" id="KW-0663">Pyridoxal phosphate</keyword>
<dbReference type="OrthoDB" id="7042322at2759"/>
<evidence type="ECO:0000313" key="9">
    <source>
        <dbReference type="EMBL" id="CAB9509207.1"/>
    </source>
</evidence>
<dbReference type="CDD" id="cd00609">
    <property type="entry name" value="AAT_like"/>
    <property type="match status" value="1"/>
</dbReference>
<evidence type="ECO:0000256" key="4">
    <source>
        <dbReference type="ARBA" id="ARBA00022679"/>
    </source>
</evidence>
<gene>
    <name evidence="9" type="ORF">SEMRO_379_G130480.1</name>
</gene>
<dbReference type="EMBL" id="CAICTM010000378">
    <property type="protein sequence ID" value="CAB9509207.1"/>
    <property type="molecule type" value="Genomic_DNA"/>
</dbReference>
<dbReference type="SUPFAM" id="SSF53383">
    <property type="entry name" value="PLP-dependent transferases"/>
    <property type="match status" value="1"/>
</dbReference>
<dbReference type="InterPro" id="IPR015421">
    <property type="entry name" value="PyrdxlP-dep_Trfase_major"/>
</dbReference>
<dbReference type="InterPro" id="IPR015422">
    <property type="entry name" value="PyrdxlP-dep_Trfase_small"/>
</dbReference>
<protein>
    <submittedName>
        <fullName evidence="9">Bifunctional aspartate aminotransferase and glutamate/aspartate-prephenate aminotransferase</fullName>
    </submittedName>
</protein>
<keyword evidence="3 9" id="KW-0032">Aminotransferase</keyword>
<evidence type="ECO:0000256" key="7">
    <source>
        <dbReference type="PIRSR" id="PIRSR000517-1"/>
    </source>
</evidence>
<dbReference type="AlphaFoldDB" id="A0A9N8DUF4"/>